<evidence type="ECO:0000313" key="17">
    <source>
        <dbReference type="Ensembl" id="ENSMSIP00000021661.1"/>
    </source>
</evidence>
<evidence type="ECO:0000256" key="11">
    <source>
        <dbReference type="ARBA" id="ARBA00023163"/>
    </source>
</evidence>
<dbReference type="GO" id="GO:0045165">
    <property type="term" value="P:cell fate commitment"/>
    <property type="evidence" value="ECO:0007669"/>
    <property type="project" value="TreeGrafter"/>
</dbReference>
<evidence type="ECO:0000256" key="12">
    <source>
        <dbReference type="ARBA" id="ARBA00023242"/>
    </source>
</evidence>
<dbReference type="AlphaFoldDB" id="A0A8C6MYE5"/>
<evidence type="ECO:0000313" key="18">
    <source>
        <dbReference type="Proteomes" id="UP000694415"/>
    </source>
</evidence>
<keyword evidence="4" id="KW-1017">Isopeptide bond</keyword>
<dbReference type="InterPro" id="IPR001214">
    <property type="entry name" value="SET_dom"/>
</dbReference>
<dbReference type="Gene3D" id="2.170.270.10">
    <property type="entry name" value="SET domain"/>
    <property type="match status" value="1"/>
</dbReference>
<comment type="function">
    <text evidence="13">May be involved in transcription regulation.</text>
</comment>
<reference evidence="17" key="1">
    <citation type="submission" date="2025-08" db="UniProtKB">
        <authorList>
            <consortium name="Ensembl"/>
        </authorList>
    </citation>
    <scope>IDENTIFICATION</scope>
</reference>
<evidence type="ECO:0000256" key="3">
    <source>
        <dbReference type="ARBA" id="ARBA00022490"/>
    </source>
</evidence>
<evidence type="ECO:0000256" key="4">
    <source>
        <dbReference type="ARBA" id="ARBA00022499"/>
    </source>
</evidence>
<dbReference type="PANTHER" id="PTHR16515">
    <property type="entry name" value="PR DOMAIN ZINC FINGER PROTEIN"/>
    <property type="match status" value="1"/>
</dbReference>
<dbReference type="SUPFAM" id="SSF82199">
    <property type="entry name" value="SET domain"/>
    <property type="match status" value="1"/>
</dbReference>
<evidence type="ECO:0000259" key="16">
    <source>
        <dbReference type="PROSITE" id="PS50280"/>
    </source>
</evidence>
<evidence type="ECO:0000256" key="2">
    <source>
        <dbReference type="ARBA" id="ARBA00004496"/>
    </source>
</evidence>
<keyword evidence="11" id="KW-0804">Transcription</keyword>
<evidence type="ECO:0000256" key="15">
    <source>
        <dbReference type="SAM" id="MobiDB-lite"/>
    </source>
</evidence>
<dbReference type="Proteomes" id="UP000694415">
    <property type="component" value="Unplaced"/>
</dbReference>
<organism evidence="17 18">
    <name type="scientific">Mus spicilegus</name>
    <name type="common">Mound-building mouse</name>
    <dbReference type="NCBI Taxonomy" id="10103"/>
    <lineage>
        <taxon>Eukaryota</taxon>
        <taxon>Metazoa</taxon>
        <taxon>Chordata</taxon>
        <taxon>Craniata</taxon>
        <taxon>Vertebrata</taxon>
        <taxon>Euteleostomi</taxon>
        <taxon>Mammalia</taxon>
        <taxon>Eutheria</taxon>
        <taxon>Euarchontoglires</taxon>
        <taxon>Glires</taxon>
        <taxon>Rodentia</taxon>
        <taxon>Myomorpha</taxon>
        <taxon>Muroidea</taxon>
        <taxon>Muridae</taxon>
        <taxon>Murinae</taxon>
        <taxon>Mus</taxon>
        <taxon>Mus</taxon>
    </lineage>
</organism>
<protein>
    <recommendedName>
        <fullName evidence="14">PR domain-containing protein 11</fullName>
    </recommendedName>
</protein>
<comment type="subcellular location">
    <subcellularLocation>
        <location evidence="2">Cytoplasm</location>
    </subcellularLocation>
    <subcellularLocation>
        <location evidence="1">Nucleus</location>
    </subcellularLocation>
</comment>
<dbReference type="GeneTree" id="ENSGT00940000159837"/>
<evidence type="ECO:0000256" key="13">
    <source>
        <dbReference type="ARBA" id="ARBA00055438"/>
    </source>
</evidence>
<keyword evidence="18" id="KW-1185">Reference proteome</keyword>
<dbReference type="InterPro" id="IPR050331">
    <property type="entry name" value="Zinc_finger"/>
</dbReference>
<proteinExistence type="predicted"/>
<keyword evidence="6" id="KW-0489">Methyltransferase</keyword>
<keyword evidence="9" id="KW-0832">Ubl conjugation</keyword>
<evidence type="ECO:0000256" key="6">
    <source>
        <dbReference type="ARBA" id="ARBA00022603"/>
    </source>
</evidence>
<dbReference type="InterPro" id="IPR044405">
    <property type="entry name" value="PRDM11_PR/SET"/>
</dbReference>
<keyword evidence="10" id="KW-0805">Transcription regulation</keyword>
<feature type="region of interest" description="Disordered" evidence="15">
    <location>
        <begin position="373"/>
        <end position="398"/>
    </location>
</feature>
<dbReference type="FunFam" id="2.170.270.10:FF:000014">
    <property type="entry name" value="PR domain-containing protein 11"/>
    <property type="match status" value="1"/>
</dbReference>
<dbReference type="GO" id="GO:0008168">
    <property type="term" value="F:methyltransferase activity"/>
    <property type="evidence" value="ECO:0007669"/>
    <property type="project" value="UniProtKB-KW"/>
</dbReference>
<evidence type="ECO:0000256" key="8">
    <source>
        <dbReference type="ARBA" id="ARBA00022691"/>
    </source>
</evidence>
<feature type="region of interest" description="Disordered" evidence="15">
    <location>
        <begin position="252"/>
        <end position="275"/>
    </location>
</feature>
<evidence type="ECO:0000256" key="10">
    <source>
        <dbReference type="ARBA" id="ARBA00023015"/>
    </source>
</evidence>
<evidence type="ECO:0000256" key="1">
    <source>
        <dbReference type="ARBA" id="ARBA00004123"/>
    </source>
</evidence>
<dbReference type="CDD" id="cd19195">
    <property type="entry name" value="PR-SET_PRDM11"/>
    <property type="match status" value="1"/>
</dbReference>
<accession>A0A8C6MYE5</accession>
<dbReference type="GO" id="GO:0005634">
    <property type="term" value="C:nucleus"/>
    <property type="evidence" value="ECO:0007669"/>
    <property type="project" value="UniProtKB-SubCell"/>
</dbReference>
<dbReference type="Pfam" id="PF21549">
    <property type="entry name" value="PRDM2_PR"/>
    <property type="match status" value="1"/>
</dbReference>
<evidence type="ECO:0000256" key="5">
    <source>
        <dbReference type="ARBA" id="ARBA00022553"/>
    </source>
</evidence>
<dbReference type="Ensembl" id="ENSMSIT00000027306.1">
    <property type="protein sequence ID" value="ENSMSIP00000021661.1"/>
    <property type="gene ID" value="ENSMSIG00000018308.1"/>
</dbReference>
<dbReference type="InterPro" id="IPR046341">
    <property type="entry name" value="SET_dom_sf"/>
</dbReference>
<reference evidence="17" key="2">
    <citation type="submission" date="2025-09" db="UniProtKB">
        <authorList>
            <consortium name="Ensembl"/>
        </authorList>
    </citation>
    <scope>IDENTIFICATION</scope>
</reference>
<dbReference type="GO" id="GO:0006357">
    <property type="term" value="P:regulation of transcription by RNA polymerase II"/>
    <property type="evidence" value="ECO:0007669"/>
    <property type="project" value="TreeGrafter"/>
</dbReference>
<sequence>MTENMKECLAHTKAAVGDMVTVVKTEVCSPLRDQEYGQPCSRRLEPSSMEVEPKKLKGKRDLIVTKSFQQVDFWFCESCQEYFVDECPNHGPPVFVSDTPVPVGIPDRAALTIPQGMEVVKDAGGESDVRCINEVIPKGHIFGPYEGQISTQDKSAGFFSWLIVDKNNRYKSIDGSDETKANWMRYVVISREEREQNLLAFQHSERIYFRACRDIRPGERLRVWYSEDYMKRLHSMSQETIHRNLARGEKRLQREKAEQALDNPEDLRGPTQFPVLKQGRSPYKRSFDEGDIHPQAKKKKIDLIFKDVLEASLESGNVEARQLALSTSLVIRKVPKYQDDDYGRAALTQGICRTPGEGDWKVPQRMAKELCPLEDEEEEPTSFKADSPAEASLASDPHELPTTSFCPNCIRLKKKVRELQAELDMLKSGKLPEPSLLPPQVLELPEFSDPAGKFLRMRLLLKGRVCSATRAHCVEGGPERSSQPPARRPEECNSAEAAPSWGGSPVPRVTEAGWLEDRGREGIACANLYILLVNKICPICRRAVCCVLDLVFSLGGGHCCLP</sequence>
<dbReference type="PROSITE" id="PS50280">
    <property type="entry name" value="SET"/>
    <property type="match status" value="1"/>
</dbReference>
<feature type="domain" description="SET" evidence="16">
    <location>
        <begin position="115"/>
        <end position="226"/>
    </location>
</feature>
<dbReference type="GO" id="GO:0003700">
    <property type="term" value="F:DNA-binding transcription factor activity"/>
    <property type="evidence" value="ECO:0007669"/>
    <property type="project" value="TreeGrafter"/>
</dbReference>
<keyword evidence="7" id="KW-0808">Transferase</keyword>
<keyword evidence="8" id="KW-0949">S-adenosyl-L-methionine</keyword>
<evidence type="ECO:0000256" key="7">
    <source>
        <dbReference type="ARBA" id="ARBA00022679"/>
    </source>
</evidence>
<keyword evidence="5" id="KW-0597">Phosphoprotein</keyword>
<keyword evidence="3" id="KW-0963">Cytoplasm</keyword>
<name>A0A8C6MYE5_MUSSI</name>
<dbReference type="GO" id="GO:0005737">
    <property type="term" value="C:cytoplasm"/>
    <property type="evidence" value="ECO:0007669"/>
    <property type="project" value="UniProtKB-SubCell"/>
</dbReference>
<dbReference type="PANTHER" id="PTHR16515:SF48">
    <property type="entry name" value="PR DOMAIN-CONTAINING PROTEIN 11"/>
    <property type="match status" value="1"/>
</dbReference>
<dbReference type="GO" id="GO:0032259">
    <property type="term" value="P:methylation"/>
    <property type="evidence" value="ECO:0007669"/>
    <property type="project" value="UniProtKB-KW"/>
</dbReference>
<dbReference type="GO" id="GO:0000978">
    <property type="term" value="F:RNA polymerase II cis-regulatory region sequence-specific DNA binding"/>
    <property type="evidence" value="ECO:0007669"/>
    <property type="project" value="TreeGrafter"/>
</dbReference>
<feature type="region of interest" description="Disordered" evidence="15">
    <location>
        <begin position="474"/>
        <end position="504"/>
    </location>
</feature>
<evidence type="ECO:0000256" key="9">
    <source>
        <dbReference type="ARBA" id="ARBA00022843"/>
    </source>
</evidence>
<keyword evidence="12" id="KW-0539">Nucleus</keyword>
<evidence type="ECO:0000256" key="14">
    <source>
        <dbReference type="ARBA" id="ARBA00072511"/>
    </source>
</evidence>